<dbReference type="GO" id="GO:0046933">
    <property type="term" value="F:proton-transporting ATP synthase activity, rotational mechanism"/>
    <property type="evidence" value="ECO:0007669"/>
    <property type="project" value="UniProtKB-UniRule"/>
</dbReference>
<evidence type="ECO:0000256" key="10">
    <source>
        <dbReference type="RuleBase" id="RU003656"/>
    </source>
</evidence>
<keyword evidence="6 9" id="KW-0472">Membrane</keyword>
<gene>
    <name evidence="9" type="primary">atpC</name>
    <name evidence="12" type="ORF">Acaty_c1447</name>
</gene>
<dbReference type="InterPro" id="IPR001469">
    <property type="entry name" value="ATP_synth_F1_dsu/esu"/>
</dbReference>
<evidence type="ECO:0000256" key="9">
    <source>
        <dbReference type="HAMAP-Rule" id="MF_00530"/>
    </source>
</evidence>
<dbReference type="eggNOG" id="COG0355">
    <property type="taxonomic scope" value="Bacteria"/>
</dbReference>
<dbReference type="SUPFAM" id="SSF51344">
    <property type="entry name" value="Epsilon subunit of F1F0-ATP synthase N-terminal domain"/>
    <property type="match status" value="1"/>
</dbReference>
<evidence type="ECO:0000256" key="2">
    <source>
        <dbReference type="ARBA" id="ARBA00004184"/>
    </source>
</evidence>
<keyword evidence="9" id="KW-0375">Hydrogen ion transport</keyword>
<evidence type="ECO:0000256" key="8">
    <source>
        <dbReference type="ARBA" id="ARBA00023310"/>
    </source>
</evidence>
<evidence type="ECO:0000256" key="4">
    <source>
        <dbReference type="ARBA" id="ARBA00022448"/>
    </source>
</evidence>
<evidence type="ECO:0000256" key="3">
    <source>
        <dbReference type="ARBA" id="ARBA00005712"/>
    </source>
</evidence>
<keyword evidence="5 9" id="KW-0406">Ion transport</keyword>
<accession>A0A059ZV41</accession>
<evidence type="ECO:0000256" key="7">
    <source>
        <dbReference type="ARBA" id="ARBA00023196"/>
    </source>
</evidence>
<dbReference type="InterPro" id="IPR036771">
    <property type="entry name" value="ATPsynth_dsu/esu_N"/>
</dbReference>
<keyword evidence="8 9" id="KW-0066">ATP synthesis</keyword>
<dbReference type="Pfam" id="PF02823">
    <property type="entry name" value="ATP-synt_DE_N"/>
    <property type="match status" value="1"/>
</dbReference>
<dbReference type="InterPro" id="IPR020546">
    <property type="entry name" value="ATP_synth_F1_dsu/esu_N"/>
</dbReference>
<sequence length="165" mass="18180">MRLNVADVHGEVFTGLVEFVVVPGMLGELGILPGHAPLISILRAGELRITPVEGHPQILFLEGGMVEVQPAVVTVLADNSLRVTDIDPKLSESRIAAAQRALKDHRGHSEMDFAKAELELQRELAKLGAFERYRAMAQEGKVQYYDWQRPAPQAAPKIHVEALED</sequence>
<comment type="subcellular location">
    <subcellularLocation>
        <location evidence="9">Cell membrane</location>
        <topology evidence="9">Peripheral membrane protein</topology>
    </subcellularLocation>
    <subcellularLocation>
        <location evidence="2">Endomembrane system</location>
        <topology evidence="2">Peripheral membrane protein</topology>
    </subcellularLocation>
</comment>
<dbReference type="HOGENOM" id="CLU_084338_2_0_6"/>
<comment type="similarity">
    <text evidence="3 9 10">Belongs to the ATPase epsilon chain family.</text>
</comment>
<evidence type="ECO:0000259" key="11">
    <source>
        <dbReference type="Pfam" id="PF02823"/>
    </source>
</evidence>
<dbReference type="GO" id="GO:0016787">
    <property type="term" value="F:hydrolase activity"/>
    <property type="evidence" value="ECO:0007669"/>
    <property type="project" value="UniProtKB-KW"/>
</dbReference>
<dbReference type="PANTHER" id="PTHR13822">
    <property type="entry name" value="ATP SYNTHASE DELTA/EPSILON CHAIN"/>
    <property type="match status" value="1"/>
</dbReference>
<keyword evidence="9" id="KW-1003">Cell membrane</keyword>
<dbReference type="GO" id="GO:0012505">
    <property type="term" value="C:endomembrane system"/>
    <property type="evidence" value="ECO:0007669"/>
    <property type="project" value="UniProtKB-SubCell"/>
</dbReference>
<keyword evidence="4 9" id="KW-0813">Transport</keyword>
<dbReference type="GO" id="GO:0005524">
    <property type="term" value="F:ATP binding"/>
    <property type="evidence" value="ECO:0007669"/>
    <property type="project" value="UniProtKB-UniRule"/>
</dbReference>
<evidence type="ECO:0000256" key="5">
    <source>
        <dbReference type="ARBA" id="ARBA00023065"/>
    </source>
</evidence>
<reference evidence="12 13" key="1">
    <citation type="journal article" date="2009" name="J. Bacteriol.">
        <title>Draft genome sequence of the extremely acidophilic bacterium Acidithiobacillus caldus ATCC 51756 reveals metabolic versatility in the genus Acidithiobacillus.</title>
        <authorList>
            <person name="Valdes J."/>
            <person name="Quatrini R."/>
            <person name="Hallberg K."/>
            <person name="Dopson M."/>
            <person name="Valenzuela P.D."/>
            <person name="Holmes D.S."/>
        </authorList>
    </citation>
    <scope>NUCLEOTIDE SEQUENCE [LARGE SCALE GENOMIC DNA]</scope>
    <source>
        <strain evidence="13">ATCC 51756 / DSM 8584 / KU</strain>
    </source>
</reference>
<dbReference type="EMBL" id="CP005986">
    <property type="protein sequence ID" value="AIA55313.1"/>
    <property type="molecule type" value="Genomic_DNA"/>
</dbReference>
<dbReference type="Gene3D" id="2.60.15.10">
    <property type="entry name" value="F0F1 ATP synthase delta/epsilon subunit, N-terminal"/>
    <property type="match status" value="1"/>
</dbReference>
<dbReference type="KEGG" id="acz:Acaty_c1447"/>
<name>A0A059ZV41_ACICK</name>
<dbReference type="HAMAP" id="MF_00530">
    <property type="entry name" value="ATP_synth_epsil_bac"/>
    <property type="match status" value="1"/>
</dbReference>
<comment type="subunit">
    <text evidence="9 10">F-type ATPases have 2 components, CF(1) - the catalytic core - and CF(0) - the membrane proton channel. CF(1) has five subunits: alpha(3), beta(3), gamma(1), delta(1), epsilon(1). CF(0) has three main subunits: a, b and c.</text>
</comment>
<dbReference type="Proteomes" id="UP000005522">
    <property type="component" value="Chromosome"/>
</dbReference>
<proteinExistence type="inferred from homology"/>
<dbReference type="GO" id="GO:0045259">
    <property type="term" value="C:proton-transporting ATP synthase complex"/>
    <property type="evidence" value="ECO:0007669"/>
    <property type="project" value="UniProtKB-KW"/>
</dbReference>
<evidence type="ECO:0000313" key="12">
    <source>
        <dbReference type="EMBL" id="AIA55313.1"/>
    </source>
</evidence>
<comment type="function">
    <text evidence="1 9">Produces ATP from ADP in the presence of a proton gradient across the membrane.</text>
</comment>
<dbReference type="GO" id="GO:0005886">
    <property type="term" value="C:plasma membrane"/>
    <property type="evidence" value="ECO:0007669"/>
    <property type="project" value="UniProtKB-SubCell"/>
</dbReference>
<dbReference type="AlphaFoldDB" id="A0A059ZV41"/>
<dbReference type="CDD" id="cd12152">
    <property type="entry name" value="F1-ATPase_delta"/>
    <property type="match status" value="1"/>
</dbReference>
<evidence type="ECO:0000256" key="1">
    <source>
        <dbReference type="ARBA" id="ARBA00003543"/>
    </source>
</evidence>
<organism evidence="12 13">
    <name type="scientific">Acidithiobacillus caldus (strain ATCC 51756 / DSM 8584 / KU)</name>
    <dbReference type="NCBI Taxonomy" id="637389"/>
    <lineage>
        <taxon>Bacteria</taxon>
        <taxon>Pseudomonadati</taxon>
        <taxon>Pseudomonadota</taxon>
        <taxon>Acidithiobacillia</taxon>
        <taxon>Acidithiobacillales</taxon>
        <taxon>Acidithiobacillaceae</taxon>
        <taxon>Acidithiobacillus</taxon>
    </lineage>
</organism>
<protein>
    <recommendedName>
        <fullName evidence="9">ATP synthase epsilon chain</fullName>
    </recommendedName>
    <alternativeName>
        <fullName evidence="9">ATP synthase F1 sector epsilon subunit</fullName>
    </alternativeName>
    <alternativeName>
        <fullName evidence="9">F-ATPase epsilon subunit</fullName>
    </alternativeName>
</protein>
<keyword evidence="7 9" id="KW-0139">CF(1)</keyword>
<keyword evidence="12" id="KW-0378">Hydrolase</keyword>
<dbReference type="NCBIfam" id="TIGR01216">
    <property type="entry name" value="ATP_synt_epsi"/>
    <property type="match status" value="1"/>
</dbReference>
<feature type="domain" description="ATP synthase F1 complex delta/epsilon subunit N-terminal" evidence="11">
    <location>
        <begin position="1"/>
        <end position="79"/>
    </location>
</feature>
<dbReference type="PANTHER" id="PTHR13822:SF10">
    <property type="entry name" value="ATP SYNTHASE EPSILON CHAIN, CHLOROPLASTIC"/>
    <property type="match status" value="1"/>
</dbReference>
<evidence type="ECO:0000313" key="13">
    <source>
        <dbReference type="Proteomes" id="UP000005522"/>
    </source>
</evidence>
<evidence type="ECO:0000256" key="6">
    <source>
        <dbReference type="ARBA" id="ARBA00023136"/>
    </source>
</evidence>